<evidence type="ECO:0000256" key="1">
    <source>
        <dbReference type="SAM" id="MobiDB-lite"/>
    </source>
</evidence>
<feature type="region of interest" description="Disordered" evidence="1">
    <location>
        <begin position="60"/>
        <end position="84"/>
    </location>
</feature>
<accession>A0AAD3XP42</accession>
<evidence type="ECO:0000313" key="2">
    <source>
        <dbReference type="EMBL" id="GMH11594.1"/>
    </source>
</evidence>
<sequence length="84" mass="9321">MLKRNSDFQSGLYSDLDGIVSGLQSFGCPNHSQLLKARRVVVETCILDRMENVGTWIQAKSRRKRKVSPKHSKSSSGPTPVFSA</sequence>
<keyword evidence="3" id="KW-1185">Reference proteome</keyword>
<organism evidence="2 3">
    <name type="scientific">Nepenthes gracilis</name>
    <name type="common">Slender pitcher plant</name>
    <dbReference type="NCBI Taxonomy" id="150966"/>
    <lineage>
        <taxon>Eukaryota</taxon>
        <taxon>Viridiplantae</taxon>
        <taxon>Streptophyta</taxon>
        <taxon>Embryophyta</taxon>
        <taxon>Tracheophyta</taxon>
        <taxon>Spermatophyta</taxon>
        <taxon>Magnoliopsida</taxon>
        <taxon>eudicotyledons</taxon>
        <taxon>Gunneridae</taxon>
        <taxon>Pentapetalae</taxon>
        <taxon>Caryophyllales</taxon>
        <taxon>Nepenthaceae</taxon>
        <taxon>Nepenthes</taxon>
    </lineage>
</organism>
<evidence type="ECO:0000313" key="3">
    <source>
        <dbReference type="Proteomes" id="UP001279734"/>
    </source>
</evidence>
<dbReference type="Proteomes" id="UP001279734">
    <property type="component" value="Unassembled WGS sequence"/>
</dbReference>
<dbReference type="EMBL" id="BSYO01000011">
    <property type="protein sequence ID" value="GMH11594.1"/>
    <property type="molecule type" value="Genomic_DNA"/>
</dbReference>
<reference evidence="2" key="1">
    <citation type="submission" date="2023-05" db="EMBL/GenBank/DDBJ databases">
        <title>Nepenthes gracilis genome sequencing.</title>
        <authorList>
            <person name="Fukushima K."/>
        </authorList>
    </citation>
    <scope>NUCLEOTIDE SEQUENCE</scope>
    <source>
        <strain evidence="2">SING2019-196</strain>
    </source>
</reference>
<proteinExistence type="predicted"/>
<name>A0AAD3XP42_NEPGR</name>
<feature type="compositionally biased region" description="Basic residues" evidence="1">
    <location>
        <begin position="60"/>
        <end position="73"/>
    </location>
</feature>
<dbReference type="AlphaFoldDB" id="A0AAD3XP42"/>
<protein>
    <submittedName>
        <fullName evidence="2">Uncharacterized protein</fullName>
    </submittedName>
</protein>
<comment type="caution">
    <text evidence="2">The sequence shown here is derived from an EMBL/GenBank/DDBJ whole genome shotgun (WGS) entry which is preliminary data.</text>
</comment>
<gene>
    <name evidence="2" type="ORF">Nepgr_013435</name>
</gene>